<dbReference type="EC" id="2.7.10.2" evidence="2"/>
<dbReference type="InterPro" id="IPR027417">
    <property type="entry name" value="P-loop_NTPase"/>
</dbReference>
<accession>A0A9D9HDR0</accession>
<dbReference type="PANTHER" id="PTHR32309">
    <property type="entry name" value="TYROSINE-PROTEIN KINASE"/>
    <property type="match status" value="1"/>
</dbReference>
<keyword evidence="5" id="KW-0418">Kinase</keyword>
<evidence type="ECO:0000256" key="8">
    <source>
        <dbReference type="ARBA" id="ARBA00051245"/>
    </source>
</evidence>
<comment type="caution">
    <text evidence="12">The sequence shown here is derived from an EMBL/GenBank/DDBJ whole genome shotgun (WGS) entry which is preliminary data.</text>
</comment>
<evidence type="ECO:0000256" key="1">
    <source>
        <dbReference type="ARBA" id="ARBA00007316"/>
    </source>
</evidence>
<evidence type="ECO:0000256" key="3">
    <source>
        <dbReference type="ARBA" id="ARBA00022679"/>
    </source>
</evidence>
<name>A0A9D9HDR0_9BACT</name>
<evidence type="ECO:0000256" key="4">
    <source>
        <dbReference type="ARBA" id="ARBA00022741"/>
    </source>
</evidence>
<reference evidence="12" key="1">
    <citation type="submission" date="2020-10" db="EMBL/GenBank/DDBJ databases">
        <authorList>
            <person name="Gilroy R."/>
        </authorList>
    </citation>
    <scope>NUCLEOTIDE SEQUENCE</scope>
    <source>
        <strain evidence="12">D3-1215</strain>
    </source>
</reference>
<evidence type="ECO:0000256" key="7">
    <source>
        <dbReference type="ARBA" id="ARBA00023137"/>
    </source>
</evidence>
<organism evidence="12 13">
    <name type="scientific">Candidatus Enterocola intestinipullorum</name>
    <dbReference type="NCBI Taxonomy" id="2840783"/>
    <lineage>
        <taxon>Bacteria</taxon>
        <taxon>Pseudomonadati</taxon>
        <taxon>Bacteroidota</taxon>
        <taxon>Bacteroidia</taxon>
        <taxon>Bacteroidales</taxon>
        <taxon>Candidatus Enterocola</taxon>
    </lineage>
</organism>
<comment type="catalytic activity">
    <reaction evidence="8">
        <text>L-tyrosyl-[protein] + ATP = O-phospho-L-tyrosyl-[protein] + ADP + H(+)</text>
        <dbReference type="Rhea" id="RHEA:10596"/>
        <dbReference type="Rhea" id="RHEA-COMP:10136"/>
        <dbReference type="Rhea" id="RHEA-COMP:20101"/>
        <dbReference type="ChEBI" id="CHEBI:15378"/>
        <dbReference type="ChEBI" id="CHEBI:30616"/>
        <dbReference type="ChEBI" id="CHEBI:46858"/>
        <dbReference type="ChEBI" id="CHEBI:61978"/>
        <dbReference type="ChEBI" id="CHEBI:456216"/>
        <dbReference type="EC" id="2.7.10.2"/>
    </reaction>
</comment>
<evidence type="ECO:0000256" key="10">
    <source>
        <dbReference type="SAM" id="Phobius"/>
    </source>
</evidence>
<protein>
    <recommendedName>
        <fullName evidence="2">non-specific protein-tyrosine kinase</fullName>
        <ecNumber evidence="2">2.7.10.2</ecNumber>
    </recommendedName>
</protein>
<evidence type="ECO:0000256" key="9">
    <source>
        <dbReference type="SAM" id="Coils"/>
    </source>
</evidence>
<dbReference type="Proteomes" id="UP000823637">
    <property type="component" value="Unassembled WGS sequence"/>
</dbReference>
<keyword evidence="10" id="KW-0812">Transmembrane</keyword>
<proteinExistence type="inferred from homology"/>
<evidence type="ECO:0000313" key="12">
    <source>
        <dbReference type="EMBL" id="MBO8447149.1"/>
    </source>
</evidence>
<evidence type="ECO:0000313" key="13">
    <source>
        <dbReference type="Proteomes" id="UP000823637"/>
    </source>
</evidence>
<keyword evidence="7" id="KW-0829">Tyrosine-protein kinase</keyword>
<reference evidence="12" key="2">
    <citation type="journal article" date="2021" name="PeerJ">
        <title>Extensive microbial diversity within the chicken gut microbiome revealed by metagenomics and culture.</title>
        <authorList>
            <person name="Gilroy R."/>
            <person name="Ravi A."/>
            <person name="Getino M."/>
            <person name="Pursley I."/>
            <person name="Horton D.L."/>
            <person name="Alikhan N.F."/>
            <person name="Baker D."/>
            <person name="Gharbi K."/>
            <person name="Hall N."/>
            <person name="Watson M."/>
            <person name="Adriaenssens E.M."/>
            <person name="Foster-Nyarko E."/>
            <person name="Jarju S."/>
            <person name="Secka A."/>
            <person name="Antonio M."/>
            <person name="Oren A."/>
            <person name="Chaudhuri R.R."/>
            <person name="La Ragione R."/>
            <person name="Hildebrand F."/>
            <person name="Pallen M.J."/>
        </authorList>
    </citation>
    <scope>NUCLEOTIDE SEQUENCE</scope>
    <source>
        <strain evidence="12">D3-1215</strain>
    </source>
</reference>
<dbReference type="GO" id="GO:0005886">
    <property type="term" value="C:plasma membrane"/>
    <property type="evidence" value="ECO:0007669"/>
    <property type="project" value="TreeGrafter"/>
</dbReference>
<evidence type="ECO:0000256" key="6">
    <source>
        <dbReference type="ARBA" id="ARBA00022840"/>
    </source>
</evidence>
<keyword evidence="4" id="KW-0547">Nucleotide-binding</keyword>
<dbReference type="GO" id="GO:0004715">
    <property type="term" value="F:non-membrane spanning protein tyrosine kinase activity"/>
    <property type="evidence" value="ECO:0007669"/>
    <property type="project" value="UniProtKB-EC"/>
</dbReference>
<keyword evidence="3 12" id="KW-0808">Transferase</keyword>
<keyword evidence="10" id="KW-0472">Membrane</keyword>
<dbReference type="EMBL" id="JADIMR010000080">
    <property type="protein sequence ID" value="MBO8447149.1"/>
    <property type="molecule type" value="Genomic_DNA"/>
</dbReference>
<keyword evidence="9" id="KW-0175">Coiled coil</keyword>
<keyword evidence="10" id="KW-1133">Transmembrane helix</keyword>
<evidence type="ECO:0000259" key="11">
    <source>
        <dbReference type="Pfam" id="PF13614"/>
    </source>
</evidence>
<dbReference type="InterPro" id="IPR050445">
    <property type="entry name" value="Bact_polysacc_biosynth/exp"/>
</dbReference>
<dbReference type="PANTHER" id="PTHR32309:SF13">
    <property type="entry name" value="FERRIC ENTEROBACTIN TRANSPORT PROTEIN FEPE"/>
    <property type="match status" value="1"/>
</dbReference>
<dbReference type="InterPro" id="IPR005702">
    <property type="entry name" value="Wzc-like_C"/>
</dbReference>
<feature type="coiled-coil region" evidence="9">
    <location>
        <begin position="279"/>
        <end position="306"/>
    </location>
</feature>
<dbReference type="InterPro" id="IPR025669">
    <property type="entry name" value="AAA_dom"/>
</dbReference>
<dbReference type="Pfam" id="PF13614">
    <property type="entry name" value="AAA_31"/>
    <property type="match status" value="1"/>
</dbReference>
<dbReference type="GO" id="GO:0005524">
    <property type="term" value="F:ATP binding"/>
    <property type="evidence" value="ECO:0007669"/>
    <property type="project" value="UniProtKB-KW"/>
</dbReference>
<dbReference type="CDD" id="cd05387">
    <property type="entry name" value="BY-kinase"/>
    <property type="match status" value="1"/>
</dbReference>
<comment type="similarity">
    <text evidence="1">Belongs to the CpsD/CapB family.</text>
</comment>
<dbReference type="Gene3D" id="3.40.50.300">
    <property type="entry name" value="P-loop containing nucleotide triphosphate hydrolases"/>
    <property type="match status" value="1"/>
</dbReference>
<dbReference type="NCBIfam" id="TIGR01007">
    <property type="entry name" value="eps_fam"/>
    <property type="match status" value="1"/>
</dbReference>
<evidence type="ECO:0000256" key="5">
    <source>
        <dbReference type="ARBA" id="ARBA00022777"/>
    </source>
</evidence>
<feature type="transmembrane region" description="Helical" evidence="10">
    <location>
        <begin position="37"/>
        <end position="53"/>
    </location>
</feature>
<keyword evidence="6" id="KW-0067">ATP-binding</keyword>
<sequence length="807" mass="91897">MNDNTSNINNNQAFSEEQSGMTKATVIMWITRFLKRWYLFVISIAVFMTLAYLKNRSWQPFYKSNAMMIIQSGRGYSYGQNQLLGGFSLERAFSDVNNQIVMFASHDLLKRVVEANPEFTIDYYTQGRFKRNNLYKRSPISITRNYVSDAAYGREFAIRDIDGERYEITSEGNDRIQAFADTGSYGKAIQNSMFFIEVAKTAAYMPGYDIKFMLYRTESKVDAYSAGLVIDFAMKGSSVVNVSLMGNVPERDCDFLNTLCEMFVDDNLNRKNDAAVRTIEFIDSQLEHMTDSLENSERRLQDFKSANFDIANMGTSSLYSAYSKLENILSDIRLQEAYLTYLTDYLRNNVDDGAIIAPTNLGVKDNTLSQLVLQYSELQLKMEEVGEKSPIHERYARELSSVKQRMNETLKNLQVSLDIQKNDLQAQMLDVTKGLQELPYKQQQFSNIERVFKLNDNYYSFLVQKRADAQIQKASNTSDNIFLEKARVQMITNFGDKSKTYSSNLLIALVIPICVVVLIEVLNPFVRSEAELLSIADGYGVWGTLRRTKEHDTVVVEKFPKSSVTETFRVLRTKIEYMVQRKENISVAVSSTESGDGKTYLSSNLAAVFALQKKPTLLIDLDMRKPSVSKLLDLKRQKGLSSLLAGDDDVTLDSAIQKNPGGHKFDVLPVGYVPPDPGELIRGERMLEIFEELKKRYTYIVVDTSPIGLVADAYALVTASDCLLYAVRCGRTNKAFCKNTLKQLKSNGISNLGLVFNDVDINKMEYSTYYGSYGAYYGSRKRNNNYYYAAVKKRNENYFDEKEENKI</sequence>
<feature type="coiled-coil region" evidence="9">
    <location>
        <begin position="368"/>
        <end position="423"/>
    </location>
</feature>
<dbReference type="AlphaFoldDB" id="A0A9D9HDR0"/>
<gene>
    <name evidence="12" type="ORF">IAC32_05335</name>
</gene>
<dbReference type="SUPFAM" id="SSF52540">
    <property type="entry name" value="P-loop containing nucleoside triphosphate hydrolases"/>
    <property type="match status" value="1"/>
</dbReference>
<feature type="domain" description="AAA" evidence="11">
    <location>
        <begin position="587"/>
        <end position="730"/>
    </location>
</feature>
<evidence type="ECO:0000256" key="2">
    <source>
        <dbReference type="ARBA" id="ARBA00011903"/>
    </source>
</evidence>